<evidence type="ECO:0000256" key="2">
    <source>
        <dbReference type="ARBA" id="ARBA00022723"/>
    </source>
</evidence>
<dbReference type="Proteomes" id="UP000604825">
    <property type="component" value="Unassembled WGS sequence"/>
</dbReference>
<comment type="similarity">
    <text evidence="1">Belongs to the replication factor A protein 1 family.</text>
</comment>
<dbReference type="Pfam" id="PF08646">
    <property type="entry name" value="Rep_fac-A_C"/>
    <property type="match status" value="1"/>
</dbReference>
<dbReference type="PANTHER" id="PTHR47165">
    <property type="entry name" value="OS03G0429900 PROTEIN"/>
    <property type="match status" value="1"/>
</dbReference>
<keyword evidence="3" id="KW-0863">Zinc-finger</keyword>
<dbReference type="InterPro" id="IPR012340">
    <property type="entry name" value="NA-bd_OB-fold"/>
</dbReference>
<dbReference type="CDD" id="cd04476">
    <property type="entry name" value="RPA1_DBD_C"/>
    <property type="match status" value="1"/>
</dbReference>
<accession>A0A811MID7</accession>
<feature type="region of interest" description="Disordered" evidence="6">
    <location>
        <begin position="205"/>
        <end position="235"/>
    </location>
</feature>
<dbReference type="SUPFAM" id="SSF50249">
    <property type="entry name" value="Nucleic acid-binding proteins"/>
    <property type="match status" value="1"/>
</dbReference>
<evidence type="ECO:0000313" key="9">
    <source>
        <dbReference type="Proteomes" id="UP000604825"/>
    </source>
</evidence>
<dbReference type="GO" id="GO:0008270">
    <property type="term" value="F:zinc ion binding"/>
    <property type="evidence" value="ECO:0007669"/>
    <property type="project" value="UniProtKB-KW"/>
</dbReference>
<gene>
    <name evidence="8" type="ORF">NCGR_LOCUS2838</name>
</gene>
<dbReference type="EMBL" id="CAJGYO010000001">
    <property type="protein sequence ID" value="CAD6204938.1"/>
    <property type="molecule type" value="Genomic_DNA"/>
</dbReference>
<dbReference type="OrthoDB" id="593179at2759"/>
<dbReference type="InterPro" id="IPR013955">
    <property type="entry name" value="Rep_factor-A_C"/>
</dbReference>
<dbReference type="Gene3D" id="2.40.50.140">
    <property type="entry name" value="Nucleic acid-binding proteins"/>
    <property type="match status" value="1"/>
</dbReference>
<keyword evidence="5" id="KW-0238">DNA-binding</keyword>
<keyword evidence="9" id="KW-1185">Reference proteome</keyword>
<evidence type="ECO:0000256" key="6">
    <source>
        <dbReference type="SAM" id="MobiDB-lite"/>
    </source>
</evidence>
<feature type="domain" description="Replication factor A C-terminal" evidence="7">
    <location>
        <begin position="70"/>
        <end position="188"/>
    </location>
</feature>
<reference evidence="8" key="1">
    <citation type="submission" date="2020-10" db="EMBL/GenBank/DDBJ databases">
        <authorList>
            <person name="Han B."/>
            <person name="Lu T."/>
            <person name="Zhao Q."/>
            <person name="Huang X."/>
            <person name="Zhao Y."/>
        </authorList>
    </citation>
    <scope>NUCLEOTIDE SEQUENCE</scope>
</reference>
<dbReference type="GO" id="GO:0003677">
    <property type="term" value="F:DNA binding"/>
    <property type="evidence" value="ECO:0007669"/>
    <property type="project" value="UniProtKB-KW"/>
</dbReference>
<dbReference type="InterPro" id="IPR047192">
    <property type="entry name" value="Euk_RPA1_DBD_C"/>
</dbReference>
<evidence type="ECO:0000256" key="5">
    <source>
        <dbReference type="ARBA" id="ARBA00023125"/>
    </source>
</evidence>
<evidence type="ECO:0000313" key="8">
    <source>
        <dbReference type="EMBL" id="CAD6204938.1"/>
    </source>
</evidence>
<evidence type="ECO:0000256" key="3">
    <source>
        <dbReference type="ARBA" id="ARBA00022771"/>
    </source>
</evidence>
<dbReference type="AlphaFoldDB" id="A0A811MID7"/>
<keyword evidence="4" id="KW-0862">Zinc</keyword>
<proteinExistence type="inferred from homology"/>
<name>A0A811MID7_9POAL</name>
<evidence type="ECO:0000259" key="7">
    <source>
        <dbReference type="Pfam" id="PF08646"/>
    </source>
</evidence>
<organism evidence="8 9">
    <name type="scientific">Miscanthus lutarioriparius</name>
    <dbReference type="NCBI Taxonomy" id="422564"/>
    <lineage>
        <taxon>Eukaryota</taxon>
        <taxon>Viridiplantae</taxon>
        <taxon>Streptophyta</taxon>
        <taxon>Embryophyta</taxon>
        <taxon>Tracheophyta</taxon>
        <taxon>Spermatophyta</taxon>
        <taxon>Magnoliopsida</taxon>
        <taxon>Liliopsida</taxon>
        <taxon>Poales</taxon>
        <taxon>Poaceae</taxon>
        <taxon>PACMAD clade</taxon>
        <taxon>Panicoideae</taxon>
        <taxon>Andropogonodae</taxon>
        <taxon>Andropogoneae</taxon>
        <taxon>Saccharinae</taxon>
        <taxon>Miscanthus</taxon>
    </lineage>
</organism>
<comment type="caution">
    <text evidence="8">The sequence shown here is derived from an EMBL/GenBank/DDBJ whole genome shotgun (WGS) entry which is preliminary data.</text>
</comment>
<protein>
    <recommendedName>
        <fullName evidence="7">Replication factor A C-terminal domain-containing protein</fullName>
    </recommendedName>
</protein>
<evidence type="ECO:0000256" key="1">
    <source>
        <dbReference type="ARBA" id="ARBA00005690"/>
    </source>
</evidence>
<sequence>MAVALVLSLQGRGSEVVFLPGDDDAEVGVVDEAGANRKTIAELLALDPHDSNVLPPSYQLPICTTQGVRFTCNAIIREIDVSNGWWYKGCNTCKWGLKATFDGFECTNYDEPKPVVIPSYKLSVIIEDTTGHMKIFLFGGVAEQVVRRTATELVEESSSNQILLPAPLRGLVGQRYVFQVVISEQTFRTGQLCFQARRVFLDPTTSEARGPTRRSLQDAKNPKAMTKIGTSSVAS</sequence>
<keyword evidence="2" id="KW-0479">Metal-binding</keyword>
<dbReference type="PANTHER" id="PTHR47165:SF4">
    <property type="entry name" value="OS03G0429900 PROTEIN"/>
    <property type="match status" value="1"/>
</dbReference>
<evidence type="ECO:0000256" key="4">
    <source>
        <dbReference type="ARBA" id="ARBA00022833"/>
    </source>
</evidence>